<protein>
    <submittedName>
        <fullName evidence="1">Unnamed protein product</fullName>
    </submittedName>
</protein>
<reference evidence="1" key="1">
    <citation type="submission" date="2023-04" db="EMBL/GenBank/DDBJ databases">
        <title>Ambrosiozyma monospora NBRC 10751.</title>
        <authorList>
            <person name="Ichikawa N."/>
            <person name="Sato H."/>
            <person name="Tonouchi N."/>
        </authorList>
    </citation>
    <scope>NUCLEOTIDE SEQUENCE</scope>
    <source>
        <strain evidence="1">NBRC 10751</strain>
    </source>
</reference>
<comment type="caution">
    <text evidence="1">The sequence shown here is derived from an EMBL/GenBank/DDBJ whole genome shotgun (WGS) entry which is preliminary data.</text>
</comment>
<evidence type="ECO:0000313" key="1">
    <source>
        <dbReference type="EMBL" id="GMF03584.1"/>
    </source>
</evidence>
<proteinExistence type="predicted"/>
<sequence length="250" mass="27861">MMDLDLGASDSTNIQDFFTDFGAVLIFVQYATSHLCLDPAKVTMNKKVSNILMSSVSVDYYTYLEQSADKSSSQMNDWIYSLFDSTNTDGISDDLIKSSSIIDYHYMLPEILKEAIVAFKLGVLDEDSLIAGLDYFQQPFLISNLPQMVLFLLNYLWTSADDVGIVIKVLTKLSVCEMNGEAAIMHSLVLTNLSSQLHEKLAKFAQQNGLVSAFLQKLPKPRDIPSDSFEGFLNYIVDPAVEANFELVSV</sequence>
<gene>
    <name evidence="1" type="ORF">Amon02_001183400</name>
</gene>
<dbReference type="EMBL" id="BSXS01013120">
    <property type="protein sequence ID" value="GMF03584.1"/>
    <property type="molecule type" value="Genomic_DNA"/>
</dbReference>
<dbReference type="Proteomes" id="UP001165064">
    <property type="component" value="Unassembled WGS sequence"/>
</dbReference>
<accession>A0ACB5U7I5</accession>
<evidence type="ECO:0000313" key="2">
    <source>
        <dbReference type="Proteomes" id="UP001165064"/>
    </source>
</evidence>
<name>A0ACB5U7I5_AMBMO</name>
<organism evidence="1 2">
    <name type="scientific">Ambrosiozyma monospora</name>
    <name type="common">Yeast</name>
    <name type="synonym">Endomycopsis monosporus</name>
    <dbReference type="NCBI Taxonomy" id="43982"/>
    <lineage>
        <taxon>Eukaryota</taxon>
        <taxon>Fungi</taxon>
        <taxon>Dikarya</taxon>
        <taxon>Ascomycota</taxon>
        <taxon>Saccharomycotina</taxon>
        <taxon>Pichiomycetes</taxon>
        <taxon>Pichiales</taxon>
        <taxon>Pichiaceae</taxon>
        <taxon>Ambrosiozyma</taxon>
    </lineage>
</organism>
<keyword evidence="2" id="KW-1185">Reference proteome</keyword>